<organism evidence="1 2">
    <name type="scientific">Rousettus aegyptiacus</name>
    <name type="common">Egyptian fruit bat</name>
    <name type="synonym">Pteropus aegyptiacus</name>
    <dbReference type="NCBI Taxonomy" id="9407"/>
    <lineage>
        <taxon>Eukaryota</taxon>
        <taxon>Metazoa</taxon>
        <taxon>Chordata</taxon>
        <taxon>Craniata</taxon>
        <taxon>Vertebrata</taxon>
        <taxon>Euteleostomi</taxon>
        <taxon>Mammalia</taxon>
        <taxon>Eutheria</taxon>
        <taxon>Laurasiatheria</taxon>
        <taxon>Chiroptera</taxon>
        <taxon>Yinpterochiroptera</taxon>
        <taxon>Pteropodoidea</taxon>
        <taxon>Pteropodidae</taxon>
        <taxon>Rousettinae</taxon>
        <taxon>Rousettus</taxon>
    </lineage>
</organism>
<comment type="caution">
    <text evidence="1">The sequence shown here is derived from an EMBL/GenBank/DDBJ whole genome shotgun (WGS) entry which is preliminary data.</text>
</comment>
<protein>
    <submittedName>
        <fullName evidence="1">Uncharacterized protein</fullName>
    </submittedName>
</protein>
<dbReference type="AlphaFoldDB" id="A0A7J8KBI3"/>
<evidence type="ECO:0000313" key="2">
    <source>
        <dbReference type="Proteomes" id="UP000593571"/>
    </source>
</evidence>
<gene>
    <name evidence="1" type="ORF">HJG63_007998</name>
</gene>
<evidence type="ECO:0000313" key="1">
    <source>
        <dbReference type="EMBL" id="KAF6506194.1"/>
    </source>
</evidence>
<proteinExistence type="predicted"/>
<name>A0A7J8KBI3_ROUAE</name>
<dbReference type="Proteomes" id="UP000593571">
    <property type="component" value="Unassembled WGS sequence"/>
</dbReference>
<keyword evidence="2" id="KW-1185">Reference proteome</keyword>
<sequence>MSSPSHLPFSNWCLLPSLQITACEKIHNYLPNCQTQADISDTLAVASPGLSTPLTTLSFLKLLLWPINTIPSSASCSQSTFGDRFPSNAPESNFSPGPGFHHFFVFYQLSLSNLSITIALSTIY</sequence>
<accession>A0A7J8KBI3</accession>
<dbReference type="EMBL" id="JACASE010000001">
    <property type="protein sequence ID" value="KAF6506194.1"/>
    <property type="molecule type" value="Genomic_DNA"/>
</dbReference>
<reference evidence="1 2" key="1">
    <citation type="journal article" date="2020" name="Nature">
        <title>Six reference-quality genomes reveal evolution of bat adaptations.</title>
        <authorList>
            <person name="Jebb D."/>
            <person name="Huang Z."/>
            <person name="Pippel M."/>
            <person name="Hughes G.M."/>
            <person name="Lavrichenko K."/>
            <person name="Devanna P."/>
            <person name="Winkler S."/>
            <person name="Jermiin L.S."/>
            <person name="Skirmuntt E.C."/>
            <person name="Katzourakis A."/>
            <person name="Burkitt-Gray L."/>
            <person name="Ray D.A."/>
            <person name="Sullivan K.A.M."/>
            <person name="Roscito J.G."/>
            <person name="Kirilenko B.M."/>
            <person name="Davalos L.M."/>
            <person name="Corthals A.P."/>
            <person name="Power M.L."/>
            <person name="Jones G."/>
            <person name="Ransome R.D."/>
            <person name="Dechmann D.K.N."/>
            <person name="Locatelli A.G."/>
            <person name="Puechmaille S.J."/>
            <person name="Fedrigo O."/>
            <person name="Jarvis E.D."/>
            <person name="Hiller M."/>
            <person name="Vernes S.C."/>
            <person name="Myers E.W."/>
            <person name="Teeling E.C."/>
        </authorList>
    </citation>
    <scope>NUCLEOTIDE SEQUENCE [LARGE SCALE GENOMIC DNA]</scope>
    <source>
        <strain evidence="1">MRouAeg1</strain>
        <tissue evidence="1">Muscle</tissue>
    </source>
</reference>